<dbReference type="AlphaFoldDB" id="T1EFK1"/>
<feature type="disulfide bond" evidence="10">
    <location>
        <begin position="197"/>
        <end position="212"/>
    </location>
</feature>
<evidence type="ECO:0000256" key="7">
    <source>
        <dbReference type="ARBA" id="ARBA00023157"/>
    </source>
</evidence>
<keyword evidence="9" id="KW-0325">Glycoprotein</keyword>
<dbReference type="InterPro" id="IPR051221">
    <property type="entry name" value="LDLR-related"/>
</dbReference>
<dbReference type="RefSeq" id="XP_009018915.1">
    <property type="nucleotide sequence ID" value="XM_009020667.1"/>
</dbReference>
<evidence type="ECO:0000256" key="10">
    <source>
        <dbReference type="PROSITE-ProRule" id="PRU00124"/>
    </source>
</evidence>
<name>T1EFK1_HELRO</name>
<keyword evidence="2" id="KW-0812">Transmembrane</keyword>
<dbReference type="CDD" id="cd00112">
    <property type="entry name" value="LDLa"/>
    <property type="match status" value="3"/>
</dbReference>
<dbReference type="PROSITE" id="PS01209">
    <property type="entry name" value="LDLRA_1"/>
    <property type="match status" value="1"/>
</dbReference>
<dbReference type="eggNOG" id="KOG1215">
    <property type="taxonomic scope" value="Eukaryota"/>
</dbReference>
<dbReference type="SUPFAM" id="SSF57424">
    <property type="entry name" value="LDL receptor-like module"/>
    <property type="match status" value="3"/>
</dbReference>
<dbReference type="FunFam" id="4.10.400.10:FF:000034">
    <property type="entry name" value="Low-density lipoprotein receptor-related protein 2"/>
    <property type="match status" value="1"/>
</dbReference>
<keyword evidence="3" id="KW-0732">Signal</keyword>
<dbReference type="Gene3D" id="4.10.400.10">
    <property type="entry name" value="Low-density Lipoprotein Receptor"/>
    <property type="match status" value="3"/>
</dbReference>
<dbReference type="EMBL" id="KB096676">
    <property type="protein sequence ID" value="ESO03222.1"/>
    <property type="molecule type" value="Genomic_DNA"/>
</dbReference>
<evidence type="ECO:0000256" key="8">
    <source>
        <dbReference type="ARBA" id="ARBA00023170"/>
    </source>
</evidence>
<evidence type="ECO:0000256" key="9">
    <source>
        <dbReference type="ARBA" id="ARBA00023180"/>
    </source>
</evidence>
<dbReference type="InterPro" id="IPR002172">
    <property type="entry name" value="LDrepeatLR_classA_rpt"/>
</dbReference>
<feature type="disulfide bond" evidence="10">
    <location>
        <begin position="178"/>
        <end position="190"/>
    </location>
</feature>
<proteinExistence type="predicted"/>
<dbReference type="InterPro" id="IPR023415">
    <property type="entry name" value="LDLR_class-A_CS"/>
</dbReference>
<keyword evidence="5" id="KW-1133">Transmembrane helix</keyword>
<accession>T1EFK1</accession>
<dbReference type="SMART" id="SM00192">
    <property type="entry name" value="LDLa"/>
    <property type="match status" value="3"/>
</dbReference>
<dbReference type="PANTHER" id="PTHR22722">
    <property type="entry name" value="LOW-DENSITY LIPOPROTEIN RECEPTOR-RELATED PROTEIN 2-RELATED"/>
    <property type="match status" value="1"/>
</dbReference>
<keyword evidence="6" id="KW-0472">Membrane</keyword>
<evidence type="ECO:0000256" key="3">
    <source>
        <dbReference type="ARBA" id="ARBA00022729"/>
    </source>
</evidence>
<keyword evidence="4" id="KW-0677">Repeat</keyword>
<sequence>MSNFQIFIGSTNNTSPREDATNKLCSDYPLSNPPIPPATNVTILCFPTSISGRFVTFWRSSGGFRPDALSICEIFVIAEKHSGSGNQIGTTTTSSSTTTTITATSTSTTTFSNNSTTKQFPPTTFSFVIPTTSTSTSTTPTTTTTSTTSTTTTTTLTKFTYSSSSLNFSTTPNSAPNCPSDKFQCSNGDCIDSSWRCDKQLDCEDSSDEVDCACTNGEMKCVPTGLCVPREKICDGIKSCPDNSDEVNCKCQPTQYKCLDDGTCIHNDWLCDGIRDCAKGDDEDGVRCSACSANKFTCKNRRNCLS</sequence>
<keyword evidence="7 10" id="KW-1015">Disulfide bond</keyword>
<dbReference type="PRINTS" id="PR00261">
    <property type="entry name" value="LDLRECEPTOR"/>
</dbReference>
<reference evidence="11 13" key="2">
    <citation type="journal article" date="2013" name="Nature">
        <title>Insights into bilaterian evolution from three spiralian genomes.</title>
        <authorList>
            <person name="Simakov O."/>
            <person name="Marletaz F."/>
            <person name="Cho S.J."/>
            <person name="Edsinger-Gonzales E."/>
            <person name="Havlak P."/>
            <person name="Hellsten U."/>
            <person name="Kuo D.H."/>
            <person name="Larsson T."/>
            <person name="Lv J."/>
            <person name="Arendt D."/>
            <person name="Savage R."/>
            <person name="Osoegawa K."/>
            <person name="de Jong P."/>
            <person name="Grimwood J."/>
            <person name="Chapman J.A."/>
            <person name="Shapiro H."/>
            <person name="Aerts A."/>
            <person name="Otillar R.P."/>
            <person name="Terry A.Y."/>
            <person name="Boore J.L."/>
            <person name="Grigoriev I.V."/>
            <person name="Lindberg D.R."/>
            <person name="Seaver E.C."/>
            <person name="Weisblat D.A."/>
            <person name="Putnam N.H."/>
            <person name="Rokhsar D.S."/>
        </authorList>
    </citation>
    <scope>NUCLEOTIDE SEQUENCE</scope>
</reference>
<reference evidence="12" key="3">
    <citation type="submission" date="2015-06" db="UniProtKB">
        <authorList>
            <consortium name="EnsemblMetazoa"/>
        </authorList>
    </citation>
    <scope>IDENTIFICATION</scope>
</reference>
<gene>
    <name evidence="12" type="primary">20195353</name>
    <name evidence="11" type="ORF">HELRODRAFT_112468</name>
</gene>
<dbReference type="EnsemblMetazoa" id="HelroT112468">
    <property type="protein sequence ID" value="HelroP112468"/>
    <property type="gene ID" value="HelroG112468"/>
</dbReference>
<evidence type="ECO:0000313" key="11">
    <source>
        <dbReference type="EMBL" id="ESO03222.1"/>
    </source>
</evidence>
<dbReference type="InParanoid" id="T1EFK1"/>
<reference evidence="13" key="1">
    <citation type="submission" date="2012-12" db="EMBL/GenBank/DDBJ databases">
        <authorList>
            <person name="Hellsten U."/>
            <person name="Grimwood J."/>
            <person name="Chapman J.A."/>
            <person name="Shapiro H."/>
            <person name="Aerts A."/>
            <person name="Otillar R.P."/>
            <person name="Terry A.Y."/>
            <person name="Boore J.L."/>
            <person name="Simakov O."/>
            <person name="Marletaz F."/>
            <person name="Cho S.-J."/>
            <person name="Edsinger-Gonzales E."/>
            <person name="Havlak P."/>
            <person name="Kuo D.-H."/>
            <person name="Larsson T."/>
            <person name="Lv J."/>
            <person name="Arendt D."/>
            <person name="Savage R."/>
            <person name="Osoegawa K."/>
            <person name="de Jong P."/>
            <person name="Lindberg D.R."/>
            <person name="Seaver E.C."/>
            <person name="Weisblat D.A."/>
            <person name="Putnam N.H."/>
            <person name="Grigoriev I.V."/>
            <person name="Rokhsar D.S."/>
        </authorList>
    </citation>
    <scope>NUCLEOTIDE SEQUENCE</scope>
</reference>
<dbReference type="KEGG" id="hro:HELRODRAFT_112468"/>
<dbReference type="CTD" id="20195353"/>
<feature type="disulfide bond" evidence="10">
    <location>
        <begin position="185"/>
        <end position="203"/>
    </location>
</feature>
<evidence type="ECO:0000256" key="4">
    <source>
        <dbReference type="ARBA" id="ARBA00022737"/>
    </source>
</evidence>
<dbReference type="PROSITE" id="PS50068">
    <property type="entry name" value="LDLRA_2"/>
    <property type="match status" value="3"/>
</dbReference>
<dbReference type="GO" id="GO:0005886">
    <property type="term" value="C:plasma membrane"/>
    <property type="evidence" value="ECO:0000318"/>
    <property type="project" value="GO_Central"/>
</dbReference>
<protein>
    <submittedName>
        <fullName evidence="11 12">Uncharacterized protein</fullName>
    </submittedName>
</protein>
<dbReference type="Pfam" id="PF00057">
    <property type="entry name" value="Ldl_recept_a"/>
    <property type="match status" value="3"/>
</dbReference>
<evidence type="ECO:0000256" key="1">
    <source>
        <dbReference type="ARBA" id="ARBA00004167"/>
    </source>
</evidence>
<dbReference type="Proteomes" id="UP000015101">
    <property type="component" value="Unassembled WGS sequence"/>
</dbReference>
<organism evidence="12 13">
    <name type="scientific">Helobdella robusta</name>
    <name type="common">Californian leech</name>
    <dbReference type="NCBI Taxonomy" id="6412"/>
    <lineage>
        <taxon>Eukaryota</taxon>
        <taxon>Metazoa</taxon>
        <taxon>Spiralia</taxon>
        <taxon>Lophotrochozoa</taxon>
        <taxon>Annelida</taxon>
        <taxon>Clitellata</taxon>
        <taxon>Hirudinea</taxon>
        <taxon>Rhynchobdellida</taxon>
        <taxon>Glossiphoniidae</taxon>
        <taxon>Helobdella</taxon>
    </lineage>
</organism>
<evidence type="ECO:0000313" key="13">
    <source>
        <dbReference type="Proteomes" id="UP000015101"/>
    </source>
</evidence>
<keyword evidence="13" id="KW-1185">Reference proteome</keyword>
<dbReference type="InterPro" id="IPR036055">
    <property type="entry name" value="LDL_receptor-like_sf"/>
</dbReference>
<evidence type="ECO:0000256" key="2">
    <source>
        <dbReference type="ARBA" id="ARBA00022692"/>
    </source>
</evidence>
<comment type="subcellular location">
    <subcellularLocation>
        <location evidence="1">Membrane</location>
        <topology evidence="1">Single-pass membrane protein</topology>
    </subcellularLocation>
</comment>
<dbReference type="HOGENOM" id="CLU_910804_0_0_1"/>
<comment type="caution">
    <text evidence="10">Lacks conserved residue(s) required for the propagation of feature annotation.</text>
</comment>
<evidence type="ECO:0000256" key="5">
    <source>
        <dbReference type="ARBA" id="ARBA00022989"/>
    </source>
</evidence>
<dbReference type="PANTHER" id="PTHR22722:SF5">
    <property type="entry name" value="LOW-DENSITY LIPOPROTEIN RECEPTOR-RELATED PROTEIN 1B"/>
    <property type="match status" value="1"/>
</dbReference>
<keyword evidence="8" id="KW-0675">Receptor</keyword>
<evidence type="ECO:0000313" key="12">
    <source>
        <dbReference type="EnsemblMetazoa" id="HelroP112468"/>
    </source>
</evidence>
<dbReference type="EMBL" id="AMQM01004816">
    <property type="status" value="NOT_ANNOTATED_CDS"/>
    <property type="molecule type" value="Genomic_DNA"/>
</dbReference>
<dbReference type="OrthoDB" id="10062665at2759"/>
<evidence type="ECO:0000256" key="6">
    <source>
        <dbReference type="ARBA" id="ARBA00023136"/>
    </source>
</evidence>
<dbReference type="STRING" id="6412.T1EFK1"/>
<dbReference type="GeneID" id="20195353"/>
<feature type="disulfide bond" evidence="10">
    <location>
        <begin position="234"/>
        <end position="249"/>
    </location>
</feature>